<gene>
    <name evidence="1" type="ordered locus">PA14_37170</name>
</gene>
<dbReference type="HOGENOM" id="CLU_037224_1_0_6"/>
<dbReference type="KEGG" id="pau:PA14_37170"/>
<organism evidence="1 2">
    <name type="scientific">Pseudomonas aeruginosa (strain UCBPP-PA14)</name>
    <dbReference type="NCBI Taxonomy" id="208963"/>
    <lineage>
        <taxon>Bacteria</taxon>
        <taxon>Pseudomonadati</taxon>
        <taxon>Pseudomonadota</taxon>
        <taxon>Gammaproteobacteria</taxon>
        <taxon>Pseudomonadales</taxon>
        <taxon>Pseudomonadaceae</taxon>
        <taxon>Pseudomonas</taxon>
    </lineage>
</organism>
<proteinExistence type="predicted"/>
<evidence type="ECO:0008006" key="3">
    <source>
        <dbReference type="Google" id="ProtNLM"/>
    </source>
</evidence>
<dbReference type="RefSeq" id="WP_003109878.1">
    <property type="nucleotide sequence ID" value="NC_008463.1"/>
</dbReference>
<accession>A0A0H2ZAL2</accession>
<dbReference type="EMBL" id="CP000438">
    <property type="protein sequence ID" value="ABJ11295.1"/>
    <property type="molecule type" value="Genomic_DNA"/>
</dbReference>
<evidence type="ECO:0000313" key="1">
    <source>
        <dbReference type="EMBL" id="ABJ11295.1"/>
    </source>
</evidence>
<evidence type="ECO:0000313" key="2">
    <source>
        <dbReference type="Proteomes" id="UP000000653"/>
    </source>
</evidence>
<protein>
    <recommendedName>
        <fullName evidence="3">DUF2855 family protein</fullName>
    </recommendedName>
</protein>
<reference evidence="1 2" key="1">
    <citation type="journal article" date="2006" name="Genome Biol.">
        <title>Genomic analysis reveals that Pseudomonas aeruginosa virulence is combinatorial.</title>
        <authorList>
            <person name="Lee D.G."/>
            <person name="Urbach J.M."/>
            <person name="Wu G."/>
            <person name="Liberati N.T."/>
            <person name="Feinbaum R.L."/>
            <person name="Miyata S."/>
            <person name="Diggins L.T."/>
            <person name="He J."/>
            <person name="Saucier M."/>
            <person name="Deziel E."/>
            <person name="Friedman L."/>
            <person name="Li L."/>
            <person name="Grills G."/>
            <person name="Montgomery K."/>
            <person name="Kucherlapati R."/>
            <person name="Rahme L.G."/>
            <person name="Ausubel F.M."/>
        </authorList>
    </citation>
    <scope>NUCLEOTIDE SEQUENCE [LARGE SCALE GENOMIC DNA]</scope>
    <source>
        <strain evidence="1 2">UCBPP-PA14</strain>
    </source>
</reference>
<dbReference type="Pfam" id="PF11017">
    <property type="entry name" value="DUF2855"/>
    <property type="match status" value="1"/>
</dbReference>
<name>A0A0H2ZAL2_PSEAB</name>
<sequence length="370" mass="40062">MTRITEVVVERRQLATAALRTRNLPAPEALAEGQALLAVGEFALTANNVTYAALGDALRYWEFFPAGEGLGIVPVWGFAEVLASRCPGVEPGERFYGYYPMASHLLVAPAQVRGSGFVDASEHRRNLPSVYNQYLRCSSDPLYRASDEALQMLLRPLFTTSFLLDDFLAEHAFFGATDLLLSSASSKTAIGLAFLLQRNRAQRGQDYRIVGLTSAGNRAFVEGLGCYDEVLAYDRLDALDASGDALSVDFAGNGALLGQLHQRLGDRLRYSCLVGAAHWDQRGGLPKALPGPTPKLFFAPAQAEKRLKDWGGAAFQARLAEVWGEFSAFVGGWIQVRHGVGGSEVLEVYQDLLAGRSAPQLGYILSLDGG</sequence>
<dbReference type="InterPro" id="IPR021276">
    <property type="entry name" value="DUF2855"/>
</dbReference>
<dbReference type="AlphaFoldDB" id="A0A0H2ZAL2"/>
<dbReference type="BioCyc" id="PAER208963:G1G74-3126-MONOMER"/>
<dbReference type="Proteomes" id="UP000000653">
    <property type="component" value="Chromosome"/>
</dbReference>